<feature type="compositionally biased region" description="Polar residues" evidence="1">
    <location>
        <begin position="175"/>
        <end position="192"/>
    </location>
</feature>
<keyword evidence="3" id="KW-0732">Signal</keyword>
<protein>
    <submittedName>
        <fullName evidence="4">Uncharacterized protein</fullName>
    </submittedName>
</protein>
<evidence type="ECO:0000256" key="3">
    <source>
        <dbReference type="SAM" id="SignalP"/>
    </source>
</evidence>
<keyword evidence="2" id="KW-0472">Membrane</keyword>
<name>A0A316UYI2_9BASI</name>
<dbReference type="GeneID" id="37026520"/>
<dbReference type="RefSeq" id="XP_025364460.1">
    <property type="nucleotide sequence ID" value="XM_025504697.1"/>
</dbReference>
<feature type="chain" id="PRO_5016289061" evidence="3">
    <location>
        <begin position="28"/>
        <end position="231"/>
    </location>
</feature>
<organism evidence="4 5">
    <name type="scientific">Jaminaea rosea</name>
    <dbReference type="NCBI Taxonomy" id="1569628"/>
    <lineage>
        <taxon>Eukaryota</taxon>
        <taxon>Fungi</taxon>
        <taxon>Dikarya</taxon>
        <taxon>Basidiomycota</taxon>
        <taxon>Ustilaginomycotina</taxon>
        <taxon>Exobasidiomycetes</taxon>
        <taxon>Microstromatales</taxon>
        <taxon>Microstromatales incertae sedis</taxon>
        <taxon>Jaminaea</taxon>
    </lineage>
</organism>
<keyword evidence="5" id="KW-1185">Reference proteome</keyword>
<proteinExistence type="predicted"/>
<dbReference type="EMBL" id="KZ819663">
    <property type="protein sequence ID" value="PWN29848.1"/>
    <property type="molecule type" value="Genomic_DNA"/>
</dbReference>
<keyword evidence="2" id="KW-0812">Transmembrane</keyword>
<gene>
    <name evidence="4" type="ORF">BDZ90DRAFT_226063</name>
</gene>
<evidence type="ECO:0000313" key="5">
    <source>
        <dbReference type="Proteomes" id="UP000245884"/>
    </source>
</evidence>
<feature type="signal peptide" evidence="3">
    <location>
        <begin position="1"/>
        <end position="27"/>
    </location>
</feature>
<evidence type="ECO:0000313" key="4">
    <source>
        <dbReference type="EMBL" id="PWN29848.1"/>
    </source>
</evidence>
<dbReference type="Proteomes" id="UP000245884">
    <property type="component" value="Unassembled WGS sequence"/>
</dbReference>
<feature type="transmembrane region" description="Helical" evidence="2">
    <location>
        <begin position="209"/>
        <end position="230"/>
    </location>
</feature>
<sequence>MPSLLRSPSLLAYAVVALALLSNIASASPLPTQVERRQVAANDPSLASSAISVYENQGTTPFTQPTGGACPVGFQSYIDATSGLQQCCAGSIVNQRCFADGGTLIYTADPYSAVQAGGVATTTDPALLPTSTTALVPTTSSVTAGGPVATGSVRPTTGTYTITSYTPIATGGTRNGVQPSSSISRLSQTLTPTGGGSARVGNANAAQRGGAAGAVMAVAVAMLVGGGVALW</sequence>
<feature type="region of interest" description="Disordered" evidence="1">
    <location>
        <begin position="171"/>
        <end position="199"/>
    </location>
</feature>
<keyword evidence="2" id="KW-1133">Transmembrane helix</keyword>
<accession>A0A316UYI2</accession>
<evidence type="ECO:0000256" key="2">
    <source>
        <dbReference type="SAM" id="Phobius"/>
    </source>
</evidence>
<reference evidence="4 5" key="1">
    <citation type="journal article" date="2018" name="Mol. Biol. Evol.">
        <title>Broad Genomic Sampling Reveals a Smut Pathogenic Ancestry of the Fungal Clade Ustilaginomycotina.</title>
        <authorList>
            <person name="Kijpornyongpan T."/>
            <person name="Mondo S.J."/>
            <person name="Barry K."/>
            <person name="Sandor L."/>
            <person name="Lee J."/>
            <person name="Lipzen A."/>
            <person name="Pangilinan J."/>
            <person name="LaButti K."/>
            <person name="Hainaut M."/>
            <person name="Henrissat B."/>
            <person name="Grigoriev I.V."/>
            <person name="Spatafora J.W."/>
            <person name="Aime M.C."/>
        </authorList>
    </citation>
    <scope>NUCLEOTIDE SEQUENCE [LARGE SCALE GENOMIC DNA]</scope>
    <source>
        <strain evidence="4 5">MCA 5214</strain>
    </source>
</reference>
<dbReference type="AlphaFoldDB" id="A0A316UYI2"/>
<evidence type="ECO:0000256" key="1">
    <source>
        <dbReference type="SAM" id="MobiDB-lite"/>
    </source>
</evidence>